<accession>A0A9N9Y199</accession>
<reference evidence="2" key="1">
    <citation type="submission" date="2019-06" db="EMBL/GenBank/DDBJ databases">
        <authorList>
            <person name="Broberg M."/>
        </authorList>
    </citation>
    <scope>NUCLEOTIDE SEQUENCE [LARGE SCALE GENOMIC DNA]</scope>
</reference>
<dbReference type="AlphaFoldDB" id="A0A9N9Y199"/>
<evidence type="ECO:0000313" key="2">
    <source>
        <dbReference type="Proteomes" id="UP000754883"/>
    </source>
</evidence>
<evidence type="ECO:0000313" key="1">
    <source>
        <dbReference type="EMBL" id="CAG9987914.1"/>
    </source>
</evidence>
<dbReference type="EMBL" id="CABFNO020001443">
    <property type="protein sequence ID" value="CAG9987914.1"/>
    <property type="molecule type" value="Genomic_DNA"/>
</dbReference>
<name>A0A9N9Y199_9HYPO</name>
<protein>
    <submittedName>
        <fullName evidence="1">Uncharacterized protein</fullName>
    </submittedName>
</protein>
<gene>
    <name evidence="1" type="ORF">CBYS24578_00010557</name>
</gene>
<reference evidence="1 2" key="2">
    <citation type="submission" date="2021-10" db="EMBL/GenBank/DDBJ databases">
        <authorList>
            <person name="Piombo E."/>
        </authorList>
    </citation>
    <scope>NUCLEOTIDE SEQUENCE [LARGE SCALE GENOMIC DNA]</scope>
</reference>
<proteinExistence type="predicted"/>
<dbReference type="Proteomes" id="UP000754883">
    <property type="component" value="Unassembled WGS sequence"/>
</dbReference>
<sequence>MLQEAKGDKTKLDHIMEDVAAVISARHITGNPPLVVKLKRSTGGNMVTSYMLFICLGQNKDASHASPSSLPPMIWCVDGVTIGNDSDRLIFIFDPARMYAPGGG</sequence>
<comment type="caution">
    <text evidence="1">The sequence shown here is derived from an EMBL/GenBank/DDBJ whole genome shotgun (WGS) entry which is preliminary data.</text>
</comment>
<organism evidence="1 2">
    <name type="scientific">Clonostachys byssicola</name>
    <dbReference type="NCBI Taxonomy" id="160290"/>
    <lineage>
        <taxon>Eukaryota</taxon>
        <taxon>Fungi</taxon>
        <taxon>Dikarya</taxon>
        <taxon>Ascomycota</taxon>
        <taxon>Pezizomycotina</taxon>
        <taxon>Sordariomycetes</taxon>
        <taxon>Hypocreomycetidae</taxon>
        <taxon>Hypocreales</taxon>
        <taxon>Bionectriaceae</taxon>
        <taxon>Clonostachys</taxon>
    </lineage>
</organism>
<keyword evidence="2" id="KW-1185">Reference proteome</keyword>